<dbReference type="KEGG" id="stri:C7M71_030315"/>
<organism evidence="1 2">
    <name type="scientific">Peterkaempfera bronchialis</name>
    <dbReference type="NCBI Taxonomy" id="2126346"/>
    <lineage>
        <taxon>Bacteria</taxon>
        <taxon>Bacillati</taxon>
        <taxon>Actinomycetota</taxon>
        <taxon>Actinomycetes</taxon>
        <taxon>Kitasatosporales</taxon>
        <taxon>Streptomycetaceae</taxon>
        <taxon>Peterkaempfera</taxon>
    </lineage>
</organism>
<evidence type="ECO:0000313" key="1">
    <source>
        <dbReference type="EMBL" id="AXI81037.1"/>
    </source>
</evidence>
<accession>A0A345T4Y2</accession>
<dbReference type="Proteomes" id="UP000249340">
    <property type="component" value="Chromosome"/>
</dbReference>
<evidence type="ECO:0000313" key="2">
    <source>
        <dbReference type="Proteomes" id="UP000249340"/>
    </source>
</evidence>
<proteinExistence type="predicted"/>
<name>A0A345T4Y2_9ACTN</name>
<sequence length="213" mass="22359">MIMVRTEEGPLALETPVTAPGERAALLPGASEEQFGQVVRAHKGAGAGRLDVTVVLEGARGSVRIVDIVPRVRASGSPLTGAYFAPTTAGEVGTVALSADMDAPRPGFSAGGGSKAYFRQKQIDLARGEQTTVVMSFTARQASYAFDLQVTVSADGKAQTLTLAPQDGGLFRVTGLPRKPQRYARVYVRSAGAWVVATGPQRCKALRQLDPSC</sequence>
<reference evidence="2" key="1">
    <citation type="submission" date="2018-07" db="EMBL/GenBank/DDBJ databases">
        <title>Streptacidiphilus bronchialis DSM 106435 chromosome.</title>
        <authorList>
            <person name="Batra D."/>
            <person name="Gulvik C.A."/>
        </authorList>
    </citation>
    <scope>NUCLEOTIDE SEQUENCE [LARGE SCALE GENOMIC DNA]</scope>
    <source>
        <strain evidence="2">DSM 106435</strain>
    </source>
</reference>
<dbReference type="EMBL" id="CP031264">
    <property type="protein sequence ID" value="AXI81037.1"/>
    <property type="molecule type" value="Genomic_DNA"/>
</dbReference>
<dbReference type="AlphaFoldDB" id="A0A345T4Y2"/>
<gene>
    <name evidence="1" type="ORF">C7M71_030315</name>
</gene>
<protein>
    <submittedName>
        <fullName evidence="1">Uncharacterized protein</fullName>
    </submittedName>
</protein>
<keyword evidence="2" id="KW-1185">Reference proteome</keyword>
<dbReference type="OrthoDB" id="3531733at2"/>